<sequence>TNVIQVQRQLLDYQLKSAEATADYNTMVASIHKLISFKDIEPQ</sequence>
<protein>
    <submittedName>
        <fullName evidence="1">Uncharacterized protein</fullName>
    </submittedName>
</protein>
<feature type="non-terminal residue" evidence="1">
    <location>
        <position position="1"/>
    </location>
</feature>
<reference evidence="1" key="1">
    <citation type="submission" date="2019-03" db="EMBL/GenBank/DDBJ databases">
        <title>Single cell metagenomics reveals metabolic interactions within the superorganism composed of flagellate Streblomastix strix and complex community of Bacteroidetes bacteria on its surface.</title>
        <authorList>
            <person name="Treitli S.C."/>
            <person name="Kolisko M."/>
            <person name="Husnik F."/>
            <person name="Keeling P."/>
            <person name="Hampl V."/>
        </authorList>
    </citation>
    <scope>NUCLEOTIDE SEQUENCE</scope>
    <source>
        <strain evidence="1">STM</strain>
    </source>
</reference>
<accession>A0A5J4PK04</accession>
<dbReference type="AlphaFoldDB" id="A0A5J4PK04"/>
<gene>
    <name evidence="1" type="ORF">EZS27_039558</name>
</gene>
<comment type="caution">
    <text evidence="1">The sequence shown here is derived from an EMBL/GenBank/DDBJ whole genome shotgun (WGS) entry which is preliminary data.</text>
</comment>
<dbReference type="EMBL" id="SNRY01008268">
    <property type="protein sequence ID" value="KAA6308849.1"/>
    <property type="molecule type" value="Genomic_DNA"/>
</dbReference>
<name>A0A5J4PK04_9ZZZZ</name>
<proteinExistence type="predicted"/>
<organism evidence="1">
    <name type="scientific">termite gut metagenome</name>
    <dbReference type="NCBI Taxonomy" id="433724"/>
    <lineage>
        <taxon>unclassified sequences</taxon>
        <taxon>metagenomes</taxon>
        <taxon>organismal metagenomes</taxon>
    </lineage>
</organism>
<evidence type="ECO:0000313" key="1">
    <source>
        <dbReference type="EMBL" id="KAA6308849.1"/>
    </source>
</evidence>